<keyword evidence="7" id="KW-1185">Reference proteome</keyword>
<dbReference type="InterPro" id="IPR011009">
    <property type="entry name" value="Kinase-like_dom_sf"/>
</dbReference>
<dbReference type="PANTHER" id="PTHR44329">
    <property type="entry name" value="SERINE/THREONINE-PROTEIN KINASE TNNI3K-RELATED"/>
    <property type="match status" value="1"/>
</dbReference>
<dbReference type="Pfam" id="PF07714">
    <property type="entry name" value="PK_Tyr_Ser-Thr"/>
    <property type="match status" value="1"/>
</dbReference>
<sequence>MQGALDYTLRQYLETQGSCISLSKRLGWAYDIAVALHSLHASNVIHADLKPENILLDESYKVYLIDFSGSWIDGNSGSAMESVRFFLPRDMDSDSTVQTDIFAFGSTLYEIMTGTQPYNDLADETVEELFQQGEFPSLDLIPCGQIIKECWTGIFQSVNDVLFALQRVQKSVSVR</sequence>
<keyword evidence="4" id="KW-0067">ATP-binding</keyword>
<feature type="domain" description="Protein kinase" evidence="5">
    <location>
        <begin position="1"/>
        <end position="175"/>
    </location>
</feature>
<dbReference type="InterPro" id="IPR008271">
    <property type="entry name" value="Ser/Thr_kinase_AS"/>
</dbReference>
<dbReference type="InterPro" id="IPR000719">
    <property type="entry name" value="Prot_kinase_dom"/>
</dbReference>
<dbReference type="SUPFAM" id="SSF56112">
    <property type="entry name" value="Protein kinase-like (PK-like)"/>
    <property type="match status" value="1"/>
</dbReference>
<accession>A0A9N8KQH3</accession>
<dbReference type="PROSITE" id="PS00108">
    <property type="entry name" value="PROTEIN_KINASE_ST"/>
    <property type="match status" value="1"/>
</dbReference>
<evidence type="ECO:0000259" key="5">
    <source>
        <dbReference type="PROSITE" id="PS50011"/>
    </source>
</evidence>
<organism evidence="6 7">
    <name type="scientific">Aureobasidium uvarum</name>
    <dbReference type="NCBI Taxonomy" id="2773716"/>
    <lineage>
        <taxon>Eukaryota</taxon>
        <taxon>Fungi</taxon>
        <taxon>Dikarya</taxon>
        <taxon>Ascomycota</taxon>
        <taxon>Pezizomycotina</taxon>
        <taxon>Dothideomycetes</taxon>
        <taxon>Dothideomycetidae</taxon>
        <taxon>Dothideales</taxon>
        <taxon>Saccotheciaceae</taxon>
        <taxon>Aureobasidium</taxon>
    </lineage>
</organism>
<proteinExistence type="predicted"/>
<dbReference type="GO" id="GO:0004674">
    <property type="term" value="F:protein serine/threonine kinase activity"/>
    <property type="evidence" value="ECO:0007669"/>
    <property type="project" value="TreeGrafter"/>
</dbReference>
<gene>
    <name evidence="6" type="ORF">AWRI4620_LOCUS8444</name>
</gene>
<evidence type="ECO:0000256" key="1">
    <source>
        <dbReference type="ARBA" id="ARBA00022679"/>
    </source>
</evidence>
<dbReference type="EMBL" id="CAINUL010000017">
    <property type="protein sequence ID" value="CAD0114189.1"/>
    <property type="molecule type" value="Genomic_DNA"/>
</dbReference>
<dbReference type="PANTHER" id="PTHR44329:SF288">
    <property type="entry name" value="MITOGEN-ACTIVATED PROTEIN KINASE KINASE KINASE 20"/>
    <property type="match status" value="1"/>
</dbReference>
<evidence type="ECO:0000256" key="4">
    <source>
        <dbReference type="ARBA" id="ARBA00022840"/>
    </source>
</evidence>
<protein>
    <recommendedName>
        <fullName evidence="5">Protein kinase domain-containing protein</fullName>
    </recommendedName>
</protein>
<dbReference type="AlphaFoldDB" id="A0A9N8KQH3"/>
<dbReference type="Gene3D" id="1.10.510.10">
    <property type="entry name" value="Transferase(Phosphotransferase) domain 1"/>
    <property type="match status" value="1"/>
</dbReference>
<keyword evidence="1" id="KW-0808">Transferase</keyword>
<dbReference type="InterPro" id="IPR051681">
    <property type="entry name" value="Ser/Thr_Kinases-Pseudokinases"/>
</dbReference>
<evidence type="ECO:0000313" key="6">
    <source>
        <dbReference type="EMBL" id="CAD0114189.1"/>
    </source>
</evidence>
<keyword evidence="2" id="KW-0547">Nucleotide-binding</keyword>
<dbReference type="OrthoDB" id="1668230at2759"/>
<name>A0A9N8KQH3_9PEZI</name>
<dbReference type="PROSITE" id="PS50011">
    <property type="entry name" value="PROTEIN_KINASE_DOM"/>
    <property type="match status" value="1"/>
</dbReference>
<dbReference type="GO" id="GO:0005524">
    <property type="term" value="F:ATP binding"/>
    <property type="evidence" value="ECO:0007669"/>
    <property type="project" value="UniProtKB-KW"/>
</dbReference>
<dbReference type="InterPro" id="IPR001245">
    <property type="entry name" value="Ser-Thr/Tyr_kinase_cat_dom"/>
</dbReference>
<evidence type="ECO:0000256" key="3">
    <source>
        <dbReference type="ARBA" id="ARBA00022777"/>
    </source>
</evidence>
<keyword evidence="3" id="KW-0418">Kinase</keyword>
<reference evidence="6" key="1">
    <citation type="submission" date="2020-06" db="EMBL/GenBank/DDBJ databases">
        <authorList>
            <person name="Onetto C."/>
        </authorList>
    </citation>
    <scope>NUCLEOTIDE SEQUENCE</scope>
</reference>
<dbReference type="SMART" id="SM00220">
    <property type="entry name" value="S_TKc"/>
    <property type="match status" value="1"/>
</dbReference>
<comment type="caution">
    <text evidence="6">The sequence shown here is derived from an EMBL/GenBank/DDBJ whole genome shotgun (WGS) entry which is preliminary data.</text>
</comment>
<evidence type="ECO:0000313" key="7">
    <source>
        <dbReference type="Proteomes" id="UP000745764"/>
    </source>
</evidence>
<dbReference type="Proteomes" id="UP000745764">
    <property type="component" value="Unassembled WGS sequence"/>
</dbReference>
<evidence type="ECO:0000256" key="2">
    <source>
        <dbReference type="ARBA" id="ARBA00022741"/>
    </source>
</evidence>